<organism evidence="3 4">
    <name type="scientific">Wolfiporia cocos (strain MD-104)</name>
    <name type="common">Brown rot fungus</name>
    <dbReference type="NCBI Taxonomy" id="742152"/>
    <lineage>
        <taxon>Eukaryota</taxon>
        <taxon>Fungi</taxon>
        <taxon>Dikarya</taxon>
        <taxon>Basidiomycota</taxon>
        <taxon>Agaricomycotina</taxon>
        <taxon>Agaricomycetes</taxon>
        <taxon>Polyporales</taxon>
        <taxon>Phaeolaceae</taxon>
        <taxon>Wolfiporia</taxon>
    </lineage>
</organism>
<evidence type="ECO:0000313" key="4">
    <source>
        <dbReference type="Proteomes" id="UP000218811"/>
    </source>
</evidence>
<keyword evidence="1" id="KW-0472">Membrane</keyword>
<dbReference type="AlphaFoldDB" id="A0A2H3J6X2"/>
<reference evidence="3 4" key="1">
    <citation type="journal article" date="2012" name="Science">
        <title>The Paleozoic origin of enzymatic lignin decomposition reconstructed from 31 fungal genomes.</title>
        <authorList>
            <person name="Floudas D."/>
            <person name="Binder M."/>
            <person name="Riley R."/>
            <person name="Barry K."/>
            <person name="Blanchette R.A."/>
            <person name="Henrissat B."/>
            <person name="Martinez A.T."/>
            <person name="Otillar R."/>
            <person name="Spatafora J.W."/>
            <person name="Yadav J.S."/>
            <person name="Aerts A."/>
            <person name="Benoit I."/>
            <person name="Boyd A."/>
            <person name="Carlson A."/>
            <person name="Copeland A."/>
            <person name="Coutinho P.M."/>
            <person name="de Vries R.P."/>
            <person name="Ferreira P."/>
            <person name="Findley K."/>
            <person name="Foster B."/>
            <person name="Gaskell J."/>
            <person name="Glotzer D."/>
            <person name="Gorecki P."/>
            <person name="Heitman J."/>
            <person name="Hesse C."/>
            <person name="Hori C."/>
            <person name="Igarashi K."/>
            <person name="Jurgens J.A."/>
            <person name="Kallen N."/>
            <person name="Kersten P."/>
            <person name="Kohler A."/>
            <person name="Kuees U."/>
            <person name="Kumar T.K.A."/>
            <person name="Kuo A."/>
            <person name="LaButti K."/>
            <person name="Larrondo L.F."/>
            <person name="Lindquist E."/>
            <person name="Ling A."/>
            <person name="Lombard V."/>
            <person name="Lucas S."/>
            <person name="Lundell T."/>
            <person name="Martin R."/>
            <person name="McLaughlin D.J."/>
            <person name="Morgenstern I."/>
            <person name="Morin E."/>
            <person name="Murat C."/>
            <person name="Nagy L.G."/>
            <person name="Nolan M."/>
            <person name="Ohm R.A."/>
            <person name="Patyshakuliyeva A."/>
            <person name="Rokas A."/>
            <person name="Ruiz-Duenas F.J."/>
            <person name="Sabat G."/>
            <person name="Salamov A."/>
            <person name="Samejima M."/>
            <person name="Schmutz J."/>
            <person name="Slot J.C."/>
            <person name="St John F."/>
            <person name="Stenlid J."/>
            <person name="Sun H."/>
            <person name="Sun S."/>
            <person name="Syed K."/>
            <person name="Tsang A."/>
            <person name="Wiebenga A."/>
            <person name="Young D."/>
            <person name="Pisabarro A."/>
            <person name="Eastwood D.C."/>
            <person name="Martin F."/>
            <person name="Cullen D."/>
            <person name="Grigoriev I.V."/>
            <person name="Hibbett D.S."/>
        </authorList>
    </citation>
    <scope>NUCLEOTIDE SEQUENCE [LARGE SCALE GENOMIC DNA]</scope>
    <source>
        <strain evidence="3 4">MD-104</strain>
    </source>
</reference>
<name>A0A2H3J6X2_WOLCO</name>
<dbReference type="Proteomes" id="UP000218811">
    <property type="component" value="Unassembled WGS sequence"/>
</dbReference>
<feature type="transmembrane region" description="Helical" evidence="1">
    <location>
        <begin position="119"/>
        <end position="141"/>
    </location>
</feature>
<keyword evidence="1" id="KW-0812">Transmembrane</keyword>
<proteinExistence type="predicted"/>
<feature type="transmembrane region" description="Helical" evidence="1">
    <location>
        <begin position="53"/>
        <end position="74"/>
    </location>
</feature>
<feature type="transmembrane region" description="Helical" evidence="1">
    <location>
        <begin position="12"/>
        <end position="33"/>
    </location>
</feature>
<protein>
    <recommendedName>
        <fullName evidence="2">DUF6533 domain-containing protein</fullName>
    </recommendedName>
</protein>
<keyword evidence="1" id="KW-1133">Transmembrane helix</keyword>
<feature type="transmembrane region" description="Helical" evidence="1">
    <location>
        <begin position="86"/>
        <end position="107"/>
    </location>
</feature>
<accession>A0A2H3J6X2</accession>
<feature type="domain" description="DUF6533" evidence="2">
    <location>
        <begin position="17"/>
        <end position="58"/>
    </location>
</feature>
<feature type="transmembrane region" description="Helical" evidence="1">
    <location>
        <begin position="204"/>
        <end position="224"/>
    </location>
</feature>
<evidence type="ECO:0000259" key="2">
    <source>
        <dbReference type="Pfam" id="PF20151"/>
    </source>
</evidence>
<dbReference type="OrthoDB" id="2637653at2759"/>
<keyword evidence="4" id="KW-1185">Reference proteome</keyword>
<dbReference type="InterPro" id="IPR045340">
    <property type="entry name" value="DUF6533"/>
</dbReference>
<evidence type="ECO:0000256" key="1">
    <source>
        <dbReference type="SAM" id="Phobius"/>
    </source>
</evidence>
<dbReference type="EMBL" id="KB467854">
    <property type="protein sequence ID" value="PCH35513.1"/>
    <property type="molecule type" value="Genomic_DNA"/>
</dbReference>
<gene>
    <name evidence="3" type="ORF">WOLCODRAFT_166301</name>
</gene>
<evidence type="ECO:0000313" key="3">
    <source>
        <dbReference type="EMBL" id="PCH35513.1"/>
    </source>
</evidence>
<dbReference type="STRING" id="742152.A0A2H3J6X2"/>
<sequence length="237" mass="27114">MSEQAARFSFIIPFKSLCAAFTFILYDTVLNIADEVEYIWKGPRSWTKWAYAFIRHMPYLAQGGMTVLFAHMYSTHLWTQKQCVAWWVYQASVFEGLLIAVEGVFILRICALYSYHRVLTSGILVLYFVEIAAMITVLAVATPVMQFNPECLIVKTPPIFATYWIISLAFETFLFGLIIVKFFTSVSRQLGRRSILFVLVRDGMWAYAIIFGLTCFAQPTAGIFRTGLEHDLNMDSV</sequence>
<dbReference type="Pfam" id="PF20151">
    <property type="entry name" value="DUF6533"/>
    <property type="match status" value="1"/>
</dbReference>
<feature type="transmembrane region" description="Helical" evidence="1">
    <location>
        <begin position="161"/>
        <end position="183"/>
    </location>
</feature>